<evidence type="ECO:0000313" key="2">
    <source>
        <dbReference type="EMBL" id="CAD7284898.1"/>
    </source>
</evidence>
<proteinExistence type="predicted"/>
<feature type="compositionally biased region" description="Low complexity" evidence="1">
    <location>
        <begin position="241"/>
        <end position="256"/>
    </location>
</feature>
<evidence type="ECO:0000256" key="1">
    <source>
        <dbReference type="SAM" id="MobiDB-lite"/>
    </source>
</evidence>
<protein>
    <submittedName>
        <fullName evidence="2">Uncharacterized protein</fullName>
    </submittedName>
</protein>
<evidence type="ECO:0000313" key="3">
    <source>
        <dbReference type="Proteomes" id="UP000678499"/>
    </source>
</evidence>
<keyword evidence="3" id="KW-1185">Reference proteome</keyword>
<dbReference type="Proteomes" id="UP000678499">
    <property type="component" value="Unassembled WGS sequence"/>
</dbReference>
<dbReference type="EMBL" id="CAJPEX010010342">
    <property type="protein sequence ID" value="CAG0925050.1"/>
    <property type="molecule type" value="Genomic_DNA"/>
</dbReference>
<feature type="non-terminal residue" evidence="2">
    <location>
        <position position="1"/>
    </location>
</feature>
<feature type="region of interest" description="Disordered" evidence="1">
    <location>
        <begin position="223"/>
        <end position="257"/>
    </location>
</feature>
<feature type="region of interest" description="Disordered" evidence="1">
    <location>
        <begin position="103"/>
        <end position="123"/>
    </location>
</feature>
<feature type="region of interest" description="Disordered" evidence="1">
    <location>
        <begin position="293"/>
        <end position="315"/>
    </location>
</feature>
<reference evidence="2" key="1">
    <citation type="submission" date="2020-11" db="EMBL/GenBank/DDBJ databases">
        <authorList>
            <person name="Tran Van P."/>
        </authorList>
    </citation>
    <scope>NUCLEOTIDE SEQUENCE</scope>
</reference>
<dbReference type="AlphaFoldDB" id="A0A7R9GJN4"/>
<gene>
    <name evidence="2" type="ORF">NMOB1V02_LOCUS12500</name>
</gene>
<accession>A0A7R9GJN4</accession>
<name>A0A7R9GJN4_9CRUS</name>
<feature type="region of interest" description="Disordered" evidence="1">
    <location>
        <begin position="39"/>
        <end position="68"/>
    </location>
</feature>
<sequence length="347" mass="39023">MWYCCNWNPLFSLVSCDPDSRKPWPSCFSNTVYPWDNGDEAELNSSDRDSSDGWTTKPRSKEVLRTQPRRSVTSVRSCSLAPVVKPNCWDGCVTDRVFEETGFGSAKSTEKEAHGRSRTNSVPNHKVLREPLPRKLSSPSFGRRRGSCNTRLATVTPRMIPFRTPSDACPASEGSWSKPGIAGPSPTVSPTAVAVDQSTPHPHKTEDGVLDFTLRWRAPRLQKRSTSLDSGDWDEQTSNRSLLQPSPASSHSSWSRLPEEELETACKYRAEAIADNATDMAHCDFMDLTFQELTQDPGKPTERDGSVSPTRRNAMREQYRRMWELRATFEEQDDDDDDISIALDFPD</sequence>
<feature type="region of interest" description="Disordered" evidence="1">
    <location>
        <begin position="161"/>
        <end position="206"/>
    </location>
</feature>
<dbReference type="EMBL" id="OA892379">
    <property type="protein sequence ID" value="CAD7284898.1"/>
    <property type="molecule type" value="Genomic_DNA"/>
</dbReference>
<feature type="compositionally biased region" description="Polar residues" evidence="1">
    <location>
        <begin position="186"/>
        <end position="200"/>
    </location>
</feature>
<organism evidence="2">
    <name type="scientific">Notodromas monacha</name>
    <dbReference type="NCBI Taxonomy" id="399045"/>
    <lineage>
        <taxon>Eukaryota</taxon>
        <taxon>Metazoa</taxon>
        <taxon>Ecdysozoa</taxon>
        <taxon>Arthropoda</taxon>
        <taxon>Crustacea</taxon>
        <taxon>Oligostraca</taxon>
        <taxon>Ostracoda</taxon>
        <taxon>Podocopa</taxon>
        <taxon>Podocopida</taxon>
        <taxon>Cypridocopina</taxon>
        <taxon>Cypridoidea</taxon>
        <taxon>Cyprididae</taxon>
        <taxon>Notodromas</taxon>
    </lineage>
</organism>